<evidence type="ECO:0000256" key="1">
    <source>
        <dbReference type="SAM" id="Phobius"/>
    </source>
</evidence>
<dbReference type="EMBL" id="HBUF01071550">
    <property type="protein sequence ID" value="CAG6629689.1"/>
    <property type="molecule type" value="Transcribed_RNA"/>
</dbReference>
<dbReference type="EMBL" id="HBUF01071552">
    <property type="protein sequence ID" value="CAG6629693.1"/>
    <property type="molecule type" value="Transcribed_RNA"/>
</dbReference>
<dbReference type="AlphaFoldDB" id="A0A8D8QD57"/>
<feature type="transmembrane region" description="Helical" evidence="1">
    <location>
        <begin position="12"/>
        <end position="34"/>
    </location>
</feature>
<accession>A0A8D8QD57</accession>
<keyword evidence="1" id="KW-1133">Transmembrane helix</keyword>
<evidence type="ECO:0000313" key="2">
    <source>
        <dbReference type="EMBL" id="CAG6629691.1"/>
    </source>
</evidence>
<dbReference type="EMBL" id="HBUF01071549">
    <property type="protein sequence ID" value="CAG6629687.1"/>
    <property type="molecule type" value="Transcribed_RNA"/>
</dbReference>
<feature type="transmembrane region" description="Helical" evidence="1">
    <location>
        <begin position="88"/>
        <end position="108"/>
    </location>
</feature>
<organism evidence="2">
    <name type="scientific">Cacopsylla melanoneura</name>
    <dbReference type="NCBI Taxonomy" id="428564"/>
    <lineage>
        <taxon>Eukaryota</taxon>
        <taxon>Metazoa</taxon>
        <taxon>Ecdysozoa</taxon>
        <taxon>Arthropoda</taxon>
        <taxon>Hexapoda</taxon>
        <taxon>Insecta</taxon>
        <taxon>Pterygota</taxon>
        <taxon>Neoptera</taxon>
        <taxon>Paraneoptera</taxon>
        <taxon>Hemiptera</taxon>
        <taxon>Sternorrhyncha</taxon>
        <taxon>Psylloidea</taxon>
        <taxon>Psyllidae</taxon>
        <taxon>Psyllinae</taxon>
        <taxon>Cacopsylla</taxon>
    </lineage>
</organism>
<reference evidence="2" key="1">
    <citation type="submission" date="2021-05" db="EMBL/GenBank/DDBJ databases">
        <authorList>
            <person name="Alioto T."/>
            <person name="Alioto T."/>
            <person name="Gomez Garrido J."/>
        </authorList>
    </citation>
    <scope>NUCLEOTIDE SEQUENCE</scope>
</reference>
<sequence length="157" mass="18064">MILMSVFCNREGTFISLAMFSAALGGFIFFGSMYDVNLFSSVRIPGSNLSRETRTNDNIPISCYTLYFLGVTYERNWNCFENNLQSRIYHIVFLIIGSPAGSPLCIILRTNTPVYYIDSISHNYNTNNTQKRCQEQLHGGLRNERSCQICVRFRFHV</sequence>
<name>A0A8D8QD57_9HEMI</name>
<protein>
    <submittedName>
        <fullName evidence="2">Uncharacterized protein</fullName>
    </submittedName>
</protein>
<proteinExistence type="predicted"/>
<keyword evidence="1" id="KW-0812">Transmembrane</keyword>
<dbReference type="EMBL" id="HBUF01071553">
    <property type="protein sequence ID" value="CAG6629695.1"/>
    <property type="molecule type" value="Transcribed_RNA"/>
</dbReference>
<keyword evidence="1" id="KW-0472">Membrane</keyword>
<dbReference type="EMBL" id="HBUF01071551">
    <property type="protein sequence ID" value="CAG6629691.1"/>
    <property type="molecule type" value="Transcribed_RNA"/>
</dbReference>